<evidence type="ECO:0000313" key="5">
    <source>
        <dbReference type="Proteomes" id="UP000239477"/>
    </source>
</evidence>
<comment type="similarity">
    <text evidence="1">Belongs to the prokaryotic/mitochondrial release factor family.</text>
</comment>
<dbReference type="Proteomes" id="UP000239477">
    <property type="component" value="Chromosome"/>
</dbReference>
<reference evidence="4 5" key="1">
    <citation type="submission" date="2017-09" db="EMBL/GenBank/DDBJ databases">
        <title>Genomic, metabolic, and phenotypic characteristics of bacterial isolates from the natural microbiome of the model nematode Caenorhabditis elegans.</title>
        <authorList>
            <person name="Zimmermann J."/>
            <person name="Obeng N."/>
            <person name="Yang W."/>
            <person name="Obeng O."/>
            <person name="Kissoyan K."/>
            <person name="Pees B."/>
            <person name="Dirksen P."/>
            <person name="Hoppner M."/>
            <person name="Franke A."/>
            <person name="Rosenstiel P."/>
            <person name="Leippe M."/>
            <person name="Dierking K."/>
            <person name="Kaleta C."/>
            <person name="Schulenburg H."/>
        </authorList>
    </citation>
    <scope>NUCLEOTIDE SEQUENCE [LARGE SCALE GENOMIC DNA]</scope>
    <source>
        <strain evidence="4 5">MYb73</strain>
    </source>
</reference>
<dbReference type="PANTHER" id="PTHR47814:SF1">
    <property type="entry name" value="PEPTIDYL-TRNA HYDROLASE ARFB"/>
    <property type="match status" value="1"/>
</dbReference>
<dbReference type="NCBIfam" id="NF006718">
    <property type="entry name" value="PRK09256.1"/>
    <property type="match status" value="1"/>
</dbReference>
<sequence length="138" mass="15699">MFHVQDSLFIDERDLTFTMIRAQGAGGQKVNKVSSAVHLRFDVRASRLPPEVQDALCAVSDHRISKEGVIVIKSQSFRSQEKNRAEAIERLVGMVRSAIQVDKPRRATKPTRSSQRRRVQRKVLHGEVKRLRGRVQGD</sequence>
<dbReference type="SUPFAM" id="SSF75620">
    <property type="entry name" value="Release factor"/>
    <property type="match status" value="1"/>
</dbReference>
<evidence type="ECO:0000313" key="4">
    <source>
        <dbReference type="EMBL" id="AVJ27863.1"/>
    </source>
</evidence>
<evidence type="ECO:0000259" key="3">
    <source>
        <dbReference type="Pfam" id="PF00472"/>
    </source>
</evidence>
<dbReference type="InterPro" id="IPR000352">
    <property type="entry name" value="Pep_chain_release_fac_I"/>
</dbReference>
<dbReference type="GO" id="GO:0043022">
    <property type="term" value="F:ribosome binding"/>
    <property type="evidence" value="ECO:0007669"/>
    <property type="project" value="TreeGrafter"/>
</dbReference>
<proteinExistence type="inferred from homology"/>
<dbReference type="Pfam" id="PF00472">
    <property type="entry name" value="RF-1"/>
    <property type="match status" value="1"/>
</dbReference>
<dbReference type="GO" id="GO:0004045">
    <property type="term" value="F:peptidyl-tRNA hydrolase activity"/>
    <property type="evidence" value="ECO:0007669"/>
    <property type="project" value="TreeGrafter"/>
</dbReference>
<dbReference type="AlphaFoldDB" id="A0A2S0I797"/>
<evidence type="ECO:0000256" key="1">
    <source>
        <dbReference type="ARBA" id="ARBA00010835"/>
    </source>
</evidence>
<evidence type="ECO:0000256" key="2">
    <source>
        <dbReference type="SAM" id="MobiDB-lite"/>
    </source>
</evidence>
<feature type="domain" description="Prokaryotic-type class I peptide chain release factors" evidence="3">
    <location>
        <begin position="8"/>
        <end position="132"/>
    </location>
</feature>
<dbReference type="GO" id="GO:0003747">
    <property type="term" value="F:translation release factor activity"/>
    <property type="evidence" value="ECO:0007669"/>
    <property type="project" value="InterPro"/>
</dbReference>
<dbReference type="GO" id="GO:0072344">
    <property type="term" value="P:rescue of stalled ribosome"/>
    <property type="evidence" value="ECO:0007669"/>
    <property type="project" value="TreeGrafter"/>
</dbReference>
<dbReference type="Gene3D" id="3.30.160.20">
    <property type="match status" value="1"/>
</dbReference>
<dbReference type="PANTHER" id="PTHR47814">
    <property type="entry name" value="PEPTIDYL-TRNA HYDROLASE ARFB"/>
    <property type="match status" value="1"/>
</dbReference>
<feature type="compositionally biased region" description="Basic residues" evidence="2">
    <location>
        <begin position="106"/>
        <end position="120"/>
    </location>
</feature>
<feature type="region of interest" description="Disordered" evidence="2">
    <location>
        <begin position="100"/>
        <end position="120"/>
    </location>
</feature>
<keyword evidence="4" id="KW-0378">Hydrolase</keyword>
<dbReference type="InterPro" id="IPR045853">
    <property type="entry name" value="Pep_chain_release_fac_I_sf"/>
</dbReference>
<name>A0A2S0I797_9BURK</name>
<dbReference type="EMBL" id="CP023270">
    <property type="protein sequence ID" value="AVJ27863.1"/>
    <property type="molecule type" value="Genomic_DNA"/>
</dbReference>
<organism evidence="4 5">
    <name type="scientific">Achromobacter spanius</name>
    <dbReference type="NCBI Taxonomy" id="217203"/>
    <lineage>
        <taxon>Bacteria</taxon>
        <taxon>Pseudomonadati</taxon>
        <taxon>Pseudomonadota</taxon>
        <taxon>Betaproteobacteria</taxon>
        <taxon>Burkholderiales</taxon>
        <taxon>Alcaligenaceae</taxon>
        <taxon>Achromobacter</taxon>
    </lineage>
</organism>
<accession>A0A2S0I797</accession>
<protein>
    <submittedName>
        <fullName evidence="4">Aminoacyl-tRNA hydrolase</fullName>
    </submittedName>
</protein>
<gene>
    <name evidence="4" type="ORF">CLM73_12450</name>
</gene>
<dbReference type="OrthoDB" id="9815709at2"/>
<keyword evidence="5" id="KW-1185">Reference proteome</keyword>
<dbReference type="RefSeq" id="WP_105238701.1">
    <property type="nucleotide sequence ID" value="NZ_CP023270.1"/>
</dbReference>